<feature type="compositionally biased region" description="Pro residues" evidence="1">
    <location>
        <begin position="10"/>
        <end position="33"/>
    </location>
</feature>
<accession>A0A410RKA1</accession>
<feature type="region of interest" description="Disordered" evidence="1">
    <location>
        <begin position="1"/>
        <end position="54"/>
    </location>
</feature>
<dbReference type="AlphaFoldDB" id="A0A410RKA1"/>
<evidence type="ECO:0000313" key="2">
    <source>
        <dbReference type="EMBL" id="QAT82299.1"/>
    </source>
</evidence>
<name>A0A410RKA1_CORCK</name>
<evidence type="ECO:0000313" key="3">
    <source>
        <dbReference type="Proteomes" id="UP000288758"/>
    </source>
</evidence>
<dbReference type="EMBL" id="CP034669">
    <property type="protein sequence ID" value="QAT82299.1"/>
    <property type="molecule type" value="Genomic_DNA"/>
</dbReference>
<gene>
    <name evidence="2" type="ORF">EJ065_0693</name>
</gene>
<reference evidence="2 3" key="1">
    <citation type="submission" date="2018-12" db="EMBL/GenBank/DDBJ databases">
        <title>Complete Genome Sequence of the Corallopyronin A producing Myxobacterium Corallococcus coralloides B035.</title>
        <authorList>
            <person name="Bouhired S.M."/>
            <person name="Rupp O."/>
            <person name="Blom J."/>
            <person name="Schaeberle T.F."/>
            <person name="Kehraus S."/>
            <person name="Schiefer A."/>
            <person name="Pfarr K."/>
            <person name="Goesmann A."/>
            <person name="Hoerauf A."/>
            <person name="Koenig G.M."/>
        </authorList>
    </citation>
    <scope>NUCLEOTIDE SEQUENCE [LARGE SCALE GENOMIC DNA]</scope>
    <source>
        <strain evidence="2 3">B035</strain>
    </source>
</reference>
<organism evidence="2 3">
    <name type="scientific">Corallococcus coralloides</name>
    <name type="common">Myxococcus coralloides</name>
    <dbReference type="NCBI Taxonomy" id="184914"/>
    <lineage>
        <taxon>Bacteria</taxon>
        <taxon>Pseudomonadati</taxon>
        <taxon>Myxococcota</taxon>
        <taxon>Myxococcia</taxon>
        <taxon>Myxococcales</taxon>
        <taxon>Cystobacterineae</taxon>
        <taxon>Myxococcaceae</taxon>
        <taxon>Corallococcus</taxon>
    </lineage>
</organism>
<sequence length="54" mass="5709">MPDTTGTQRPSPPPPTWKPKPSLPPPAPRPDAAPPTSGGECPPHDDFDDPIASW</sequence>
<proteinExistence type="predicted"/>
<evidence type="ECO:0000256" key="1">
    <source>
        <dbReference type="SAM" id="MobiDB-lite"/>
    </source>
</evidence>
<protein>
    <submittedName>
        <fullName evidence="2">Uncharacterized protein</fullName>
    </submittedName>
</protein>
<dbReference type="Proteomes" id="UP000288758">
    <property type="component" value="Chromosome"/>
</dbReference>